<comment type="caution">
    <text evidence="2">The sequence shown here is derived from an EMBL/GenBank/DDBJ whole genome shotgun (WGS) entry which is preliminary data.</text>
</comment>
<dbReference type="Gene3D" id="3.40.50.1820">
    <property type="entry name" value="alpha/beta hydrolase"/>
    <property type="match status" value="1"/>
</dbReference>
<organism evidence="2 3">
    <name type="scientific">Agromyces neolithicus</name>
    <dbReference type="NCBI Taxonomy" id="269420"/>
    <lineage>
        <taxon>Bacteria</taxon>
        <taxon>Bacillati</taxon>
        <taxon>Actinomycetota</taxon>
        <taxon>Actinomycetes</taxon>
        <taxon>Micrococcales</taxon>
        <taxon>Microbacteriaceae</taxon>
        <taxon>Agromyces</taxon>
    </lineage>
</organism>
<proteinExistence type="predicted"/>
<dbReference type="InterPro" id="IPR050228">
    <property type="entry name" value="Carboxylesterase_BioH"/>
</dbReference>
<dbReference type="SUPFAM" id="SSF53474">
    <property type="entry name" value="alpha/beta-Hydrolases"/>
    <property type="match status" value="1"/>
</dbReference>
<dbReference type="EMBL" id="BAAANJ010000004">
    <property type="protein sequence ID" value="GAA1806609.1"/>
    <property type="molecule type" value="Genomic_DNA"/>
</dbReference>
<keyword evidence="3" id="KW-1185">Reference proteome</keyword>
<dbReference type="RefSeq" id="WP_344294766.1">
    <property type="nucleotide sequence ID" value="NZ_BAAANJ010000004.1"/>
</dbReference>
<reference evidence="2 3" key="1">
    <citation type="journal article" date="2019" name="Int. J. Syst. Evol. Microbiol.">
        <title>The Global Catalogue of Microorganisms (GCM) 10K type strain sequencing project: providing services to taxonomists for standard genome sequencing and annotation.</title>
        <authorList>
            <consortium name="The Broad Institute Genomics Platform"/>
            <consortium name="The Broad Institute Genome Sequencing Center for Infectious Disease"/>
            <person name="Wu L."/>
            <person name="Ma J."/>
        </authorList>
    </citation>
    <scope>NUCLEOTIDE SEQUENCE [LARGE SCALE GENOMIC DNA]</scope>
    <source>
        <strain evidence="2 3">JCM 14322</strain>
    </source>
</reference>
<evidence type="ECO:0000313" key="2">
    <source>
        <dbReference type="EMBL" id="GAA1806609.1"/>
    </source>
</evidence>
<dbReference type="InterPro" id="IPR029058">
    <property type="entry name" value="AB_hydrolase_fold"/>
</dbReference>
<dbReference type="GO" id="GO:0016787">
    <property type="term" value="F:hydrolase activity"/>
    <property type="evidence" value="ECO:0007669"/>
    <property type="project" value="UniProtKB-KW"/>
</dbReference>
<name>A0ABN2M258_9MICO</name>
<evidence type="ECO:0000313" key="3">
    <source>
        <dbReference type="Proteomes" id="UP001500002"/>
    </source>
</evidence>
<dbReference type="Proteomes" id="UP001500002">
    <property type="component" value="Unassembled WGS sequence"/>
</dbReference>
<dbReference type="PANTHER" id="PTHR43194">
    <property type="entry name" value="HYDROLASE ALPHA/BETA FOLD FAMILY"/>
    <property type="match status" value="1"/>
</dbReference>
<dbReference type="InterPro" id="IPR000073">
    <property type="entry name" value="AB_hydrolase_1"/>
</dbReference>
<feature type="domain" description="AB hydrolase-1" evidence="1">
    <location>
        <begin position="41"/>
        <end position="253"/>
    </location>
</feature>
<dbReference type="Pfam" id="PF12697">
    <property type="entry name" value="Abhydrolase_6"/>
    <property type="match status" value="1"/>
</dbReference>
<dbReference type="PANTHER" id="PTHR43194:SF5">
    <property type="entry name" value="PIMELOYL-[ACYL-CARRIER PROTEIN] METHYL ESTER ESTERASE"/>
    <property type="match status" value="1"/>
</dbReference>
<gene>
    <name evidence="2" type="ORF">GCM10009749_13600</name>
</gene>
<accession>A0ABN2M258</accession>
<keyword evidence="2" id="KW-0378">Hydrolase</keyword>
<protein>
    <submittedName>
        <fullName evidence="2">Alpha/beta hydrolase</fullName>
    </submittedName>
</protein>
<evidence type="ECO:0000259" key="1">
    <source>
        <dbReference type="Pfam" id="PF12697"/>
    </source>
</evidence>
<sequence>MTEYVTSADGTRIAYDRQGSGPPVILIAAAMQFRAFDPTTVEMAALLASHGFDVVNFDRRGRGESPAEAPITLAQTIADVRALTDVVLDGTDDAIALFGSSSGASIALAAAAAGLPVSKLALFEVPLDPEGGTEGAVFLAELRERIAAGDRVGTLETYMADMPPEWLEGAKQSPAWPAMLEVAPSLEPDAESLAWTQSAPRAELWRGITAPTLVMVGEQTLPIMTSAAASVVASMPNAQSRVVPGENHAFEPHSMALAIAEFLVG</sequence>